<proteinExistence type="predicted"/>
<dbReference type="Proteomes" id="UP000175669">
    <property type="component" value="Unassembled WGS sequence"/>
</dbReference>
<dbReference type="OrthoDB" id="5380819at2"/>
<dbReference type="PANTHER" id="PTHR43798:SF33">
    <property type="entry name" value="HYDROLASE, PUTATIVE (AFU_ORTHOLOGUE AFUA_2G14860)-RELATED"/>
    <property type="match status" value="1"/>
</dbReference>
<dbReference type="InterPro" id="IPR050266">
    <property type="entry name" value="AB_hydrolase_sf"/>
</dbReference>
<dbReference type="PANTHER" id="PTHR43798">
    <property type="entry name" value="MONOACYLGLYCEROL LIPASE"/>
    <property type="match status" value="1"/>
</dbReference>
<dbReference type="InterPro" id="IPR029058">
    <property type="entry name" value="AB_hydrolase_fold"/>
</dbReference>
<accession>A0A1E8CJ54</accession>
<dbReference type="STRING" id="1524254.PHACT_03565"/>
<dbReference type="Pfam" id="PF00561">
    <property type="entry name" value="Abhydrolase_1"/>
    <property type="match status" value="1"/>
</dbReference>
<comment type="caution">
    <text evidence="2">The sequence shown here is derived from an EMBL/GenBank/DDBJ whole genome shotgun (WGS) entry which is preliminary data.</text>
</comment>
<gene>
    <name evidence="2" type="ORF">PHACT_03565</name>
</gene>
<dbReference type="GO" id="GO:0016020">
    <property type="term" value="C:membrane"/>
    <property type="evidence" value="ECO:0007669"/>
    <property type="project" value="TreeGrafter"/>
</dbReference>
<evidence type="ECO:0000313" key="3">
    <source>
        <dbReference type="Proteomes" id="UP000175669"/>
    </source>
</evidence>
<dbReference type="SUPFAM" id="SSF53474">
    <property type="entry name" value="alpha/beta-Hydrolases"/>
    <property type="match status" value="1"/>
</dbReference>
<evidence type="ECO:0000259" key="1">
    <source>
        <dbReference type="Pfam" id="PF00561"/>
    </source>
</evidence>
<evidence type="ECO:0000313" key="2">
    <source>
        <dbReference type="EMBL" id="OFE12325.1"/>
    </source>
</evidence>
<reference evidence="3" key="1">
    <citation type="submission" date="2016-07" db="EMBL/GenBank/DDBJ databases">
        <authorList>
            <person name="Florea S."/>
            <person name="Webb J.S."/>
            <person name="Jaromczyk J."/>
            <person name="Schardl C.L."/>
        </authorList>
    </citation>
    <scope>NUCLEOTIDE SEQUENCE [LARGE SCALE GENOMIC DNA]</scope>
    <source>
        <strain evidence="3">KCTC 42131</strain>
    </source>
</reference>
<dbReference type="Gene3D" id="3.40.50.1820">
    <property type="entry name" value="alpha/beta hydrolase"/>
    <property type="match status" value="1"/>
</dbReference>
<sequence>MESRFFRTRDGFRLHYISHPCVTSDCDSYCILLHGFTNDAHVWDTMADVLRRHHHVIALDQRGHGDSDWDPEHRYSHWQLADDLEDLLQVFDGARIHVIGHSLGARVSMLALESTRIEVASLTIVDAGPEVNPDAGERLVNDVMQMPAYYADSQAYLDCMARVYVMADSSVLANMARFSLRVTRGRLTGKTDPAFTPGIWHKNPEFRQRHREKGELSDQIWTALRSLDLPVHIVRGQASSILESSLARRMIDELKGRGVLSIVPRAGHAVMLDNPVKSTDLIAQFIRDLDQSGSPAVWAEKELVSLV</sequence>
<protein>
    <recommendedName>
        <fullName evidence="1">AB hydrolase-1 domain-containing protein</fullName>
    </recommendedName>
</protein>
<dbReference type="AlphaFoldDB" id="A0A1E8CJ54"/>
<keyword evidence="3" id="KW-1185">Reference proteome</keyword>
<dbReference type="EMBL" id="MASR01000001">
    <property type="protein sequence ID" value="OFE12325.1"/>
    <property type="molecule type" value="Genomic_DNA"/>
</dbReference>
<dbReference type="InterPro" id="IPR000073">
    <property type="entry name" value="AB_hydrolase_1"/>
</dbReference>
<feature type="domain" description="AB hydrolase-1" evidence="1">
    <location>
        <begin position="31"/>
        <end position="160"/>
    </location>
</feature>
<organism evidence="2 3">
    <name type="scientific">Pseudohongiella acticola</name>
    <dbReference type="NCBI Taxonomy" id="1524254"/>
    <lineage>
        <taxon>Bacteria</taxon>
        <taxon>Pseudomonadati</taxon>
        <taxon>Pseudomonadota</taxon>
        <taxon>Gammaproteobacteria</taxon>
        <taxon>Pseudomonadales</taxon>
        <taxon>Pseudohongiellaceae</taxon>
        <taxon>Pseudohongiella</taxon>
    </lineage>
</organism>
<dbReference type="RefSeq" id="WP_070115948.1">
    <property type="nucleotide sequence ID" value="NZ_MASR01000001.1"/>
</dbReference>
<name>A0A1E8CJ54_9GAMM</name>